<evidence type="ECO:0000256" key="1">
    <source>
        <dbReference type="SAM" id="SignalP"/>
    </source>
</evidence>
<proteinExistence type="predicted"/>
<keyword evidence="1" id="KW-0732">Signal</keyword>
<feature type="chain" id="PRO_5012432308" evidence="1">
    <location>
        <begin position="22"/>
        <end position="207"/>
    </location>
</feature>
<organism evidence="2 3">
    <name type="scientific">Arenibacter nanhaiticus</name>
    <dbReference type="NCBI Taxonomy" id="558155"/>
    <lineage>
        <taxon>Bacteria</taxon>
        <taxon>Pseudomonadati</taxon>
        <taxon>Bacteroidota</taxon>
        <taxon>Flavobacteriia</taxon>
        <taxon>Flavobacteriales</taxon>
        <taxon>Flavobacteriaceae</taxon>
        <taxon>Arenibacter</taxon>
    </lineage>
</organism>
<dbReference type="OrthoDB" id="1120212at2"/>
<dbReference type="Proteomes" id="UP000184231">
    <property type="component" value="Unassembled WGS sequence"/>
</dbReference>
<gene>
    <name evidence="2" type="ORF">SAMN04487911_1592</name>
</gene>
<keyword evidence="3" id="KW-1185">Reference proteome</keyword>
<name>A0A1M6N9I9_9FLAO</name>
<dbReference type="AlphaFoldDB" id="A0A1M6N9I9"/>
<accession>A0A1M6N9I9</accession>
<reference evidence="2 3" key="1">
    <citation type="submission" date="2016-11" db="EMBL/GenBank/DDBJ databases">
        <authorList>
            <person name="Jaros S."/>
            <person name="Januszkiewicz K."/>
            <person name="Wedrychowicz H."/>
        </authorList>
    </citation>
    <scope>NUCLEOTIDE SEQUENCE [LARGE SCALE GENOMIC DNA]</scope>
    <source>
        <strain evidence="2 3">CGMCC 1.8863</strain>
    </source>
</reference>
<protein>
    <submittedName>
        <fullName evidence="2">Uncharacterized protein</fullName>
    </submittedName>
</protein>
<evidence type="ECO:0000313" key="2">
    <source>
        <dbReference type="EMBL" id="SHJ92341.1"/>
    </source>
</evidence>
<dbReference type="RefSeq" id="WP_072766066.1">
    <property type="nucleotide sequence ID" value="NZ_FQYX01000059.1"/>
</dbReference>
<evidence type="ECO:0000313" key="3">
    <source>
        <dbReference type="Proteomes" id="UP000184231"/>
    </source>
</evidence>
<dbReference type="EMBL" id="FQYX01000059">
    <property type="protein sequence ID" value="SHJ92341.1"/>
    <property type="molecule type" value="Genomic_DNA"/>
</dbReference>
<sequence length="207" mass="22332">MKHYKMIFLAVFALMAQIGIAQDAGVAVDNNDDADYAHPFQVTVPEVFIVDVHKADGAEAIAVNFDLNSITEEAGLYYQDDLSETLWMNYTSVVPGVVGTGATENRTINVKMDGDFPMGLNLVIAAEQPVITNGDGEPGTSVGEVRLGVTAGMTDKPIVEAIGSVFTGNGYNNGVELRYSLEKVDGEFEQLYQGVYDSTITYTITDQ</sequence>
<feature type="signal peptide" evidence="1">
    <location>
        <begin position="1"/>
        <end position="21"/>
    </location>
</feature>